<evidence type="ECO:0000256" key="2">
    <source>
        <dbReference type="SAM" id="Phobius"/>
    </source>
</evidence>
<keyword evidence="2" id="KW-1133">Transmembrane helix</keyword>
<dbReference type="AlphaFoldDB" id="A0A7G6WYS3"/>
<organism evidence="3 4">
    <name type="scientific">Kribbella qitaiheensis</name>
    <dbReference type="NCBI Taxonomy" id="1544730"/>
    <lineage>
        <taxon>Bacteria</taxon>
        <taxon>Bacillati</taxon>
        <taxon>Actinomycetota</taxon>
        <taxon>Actinomycetes</taxon>
        <taxon>Propionibacteriales</taxon>
        <taxon>Kribbellaceae</taxon>
        <taxon>Kribbella</taxon>
    </lineage>
</organism>
<dbReference type="Proteomes" id="UP000515563">
    <property type="component" value="Chromosome"/>
</dbReference>
<dbReference type="EMBL" id="CP043661">
    <property type="protein sequence ID" value="QNE19138.1"/>
    <property type="molecule type" value="Genomic_DNA"/>
</dbReference>
<keyword evidence="2" id="KW-0812">Transmembrane</keyword>
<keyword evidence="4" id="KW-1185">Reference proteome</keyword>
<dbReference type="KEGG" id="kqi:F1D05_15975"/>
<name>A0A7G6WYS3_9ACTN</name>
<proteinExistence type="predicted"/>
<evidence type="ECO:0000313" key="4">
    <source>
        <dbReference type="Proteomes" id="UP000515563"/>
    </source>
</evidence>
<reference evidence="4" key="1">
    <citation type="submission" date="2019-09" db="EMBL/GenBank/DDBJ databases">
        <title>Antimicrobial potential of Antarctic Bacteria.</title>
        <authorList>
            <person name="Benaud N."/>
            <person name="Edwards R.J."/>
            <person name="Ferrari B.C."/>
        </authorList>
    </citation>
    <scope>NUCLEOTIDE SEQUENCE [LARGE SCALE GENOMIC DNA]</scope>
    <source>
        <strain evidence="4">SPB151</strain>
    </source>
</reference>
<evidence type="ECO:0000256" key="1">
    <source>
        <dbReference type="SAM" id="MobiDB-lite"/>
    </source>
</evidence>
<dbReference type="RefSeq" id="WP_185448422.1">
    <property type="nucleotide sequence ID" value="NZ_CP043661.1"/>
</dbReference>
<gene>
    <name evidence="3" type="ORF">F1D05_15975</name>
</gene>
<feature type="transmembrane region" description="Helical" evidence="2">
    <location>
        <begin position="6"/>
        <end position="24"/>
    </location>
</feature>
<feature type="compositionally biased region" description="Basic and acidic residues" evidence="1">
    <location>
        <begin position="44"/>
        <end position="60"/>
    </location>
</feature>
<reference evidence="3 4" key="2">
    <citation type="journal article" date="2020" name="Microbiol. Resour. Announc.">
        <title>Antarctic desert soil bacteria exhibit high novel natural product potential, evaluated through long-read genome sequencing and comparative genomics.</title>
        <authorList>
            <person name="Benaud N."/>
            <person name="Edwards R.J."/>
            <person name="Amos T.G."/>
            <person name="D'Agostino P.M."/>
            <person name="Gutierrez-Chavez C."/>
            <person name="Montgomery K."/>
            <person name="Nicetic I."/>
            <person name="Ferrari B.C."/>
        </authorList>
    </citation>
    <scope>NUCLEOTIDE SEQUENCE [LARGE SCALE GENOMIC DNA]</scope>
    <source>
        <strain evidence="3 4">SPB151</strain>
    </source>
</reference>
<protein>
    <submittedName>
        <fullName evidence="3">Uncharacterized protein</fullName>
    </submittedName>
</protein>
<sequence length="77" mass="8709">MSWQLWVLVATAVAGGVGFFVLKLRHAEEIFNQIVGQTAGSTDPRADEVGRRRLERESNRRGAFTHLPHIAGHRRHH</sequence>
<feature type="region of interest" description="Disordered" evidence="1">
    <location>
        <begin position="40"/>
        <end position="77"/>
    </location>
</feature>
<accession>A0A7G6WYS3</accession>
<keyword evidence="2" id="KW-0472">Membrane</keyword>
<evidence type="ECO:0000313" key="3">
    <source>
        <dbReference type="EMBL" id="QNE19138.1"/>
    </source>
</evidence>